<dbReference type="InterPro" id="IPR002781">
    <property type="entry name" value="TM_pro_TauE-like"/>
</dbReference>
<organism evidence="9 10">
    <name type="scientific">Roseibium aquae</name>
    <dbReference type="NCBI Taxonomy" id="1323746"/>
    <lineage>
        <taxon>Bacteria</taxon>
        <taxon>Pseudomonadati</taxon>
        <taxon>Pseudomonadota</taxon>
        <taxon>Alphaproteobacteria</taxon>
        <taxon>Hyphomicrobiales</taxon>
        <taxon>Stappiaceae</taxon>
        <taxon>Roseibium</taxon>
    </lineage>
</organism>
<feature type="transmembrane region" description="Helical" evidence="8">
    <location>
        <begin position="204"/>
        <end position="222"/>
    </location>
</feature>
<reference evidence="9" key="1">
    <citation type="journal article" date="2014" name="Int. J. Syst. Evol. Microbiol.">
        <title>Complete genome sequence of Corynebacterium casei LMG S-19264T (=DSM 44701T), isolated from a smear-ripened cheese.</title>
        <authorList>
            <consortium name="US DOE Joint Genome Institute (JGI-PGF)"/>
            <person name="Walter F."/>
            <person name="Albersmeier A."/>
            <person name="Kalinowski J."/>
            <person name="Ruckert C."/>
        </authorList>
    </citation>
    <scope>NUCLEOTIDE SEQUENCE</scope>
    <source>
        <strain evidence="9">CGMCC 1.12426</strain>
    </source>
</reference>
<dbReference type="RefSeq" id="WP_150493329.1">
    <property type="nucleotide sequence ID" value="NZ_BMFA01000001.1"/>
</dbReference>
<feature type="transmembrane region" description="Helical" evidence="8">
    <location>
        <begin position="76"/>
        <end position="94"/>
    </location>
</feature>
<dbReference type="GO" id="GO:0005886">
    <property type="term" value="C:plasma membrane"/>
    <property type="evidence" value="ECO:0007669"/>
    <property type="project" value="UniProtKB-SubCell"/>
</dbReference>
<evidence type="ECO:0000256" key="6">
    <source>
        <dbReference type="ARBA" id="ARBA00022989"/>
    </source>
</evidence>
<dbReference type="Pfam" id="PF01925">
    <property type="entry name" value="TauE"/>
    <property type="match status" value="1"/>
</dbReference>
<comment type="caution">
    <text evidence="9">The sequence shown here is derived from an EMBL/GenBank/DDBJ whole genome shotgun (WGS) entry which is preliminary data.</text>
</comment>
<feature type="transmembrane region" description="Helical" evidence="8">
    <location>
        <begin position="228"/>
        <end position="246"/>
    </location>
</feature>
<evidence type="ECO:0000256" key="2">
    <source>
        <dbReference type="ARBA" id="ARBA00009142"/>
    </source>
</evidence>
<evidence type="ECO:0000256" key="3">
    <source>
        <dbReference type="ARBA" id="ARBA00022448"/>
    </source>
</evidence>
<feature type="transmembrane region" description="Helical" evidence="8">
    <location>
        <begin position="47"/>
        <end position="67"/>
    </location>
</feature>
<feature type="transmembrane region" description="Helical" evidence="8">
    <location>
        <begin position="169"/>
        <end position="192"/>
    </location>
</feature>
<dbReference type="Proteomes" id="UP000605148">
    <property type="component" value="Unassembled WGS sequence"/>
</dbReference>
<keyword evidence="3" id="KW-0813">Transport</keyword>
<protein>
    <recommendedName>
        <fullName evidence="8">Probable membrane transporter protein</fullName>
    </recommendedName>
</protein>
<reference evidence="9" key="2">
    <citation type="submission" date="2020-09" db="EMBL/GenBank/DDBJ databases">
        <authorList>
            <person name="Sun Q."/>
            <person name="Zhou Y."/>
        </authorList>
    </citation>
    <scope>NUCLEOTIDE SEQUENCE</scope>
    <source>
        <strain evidence="9">CGMCC 1.12426</strain>
    </source>
</reference>
<keyword evidence="4 8" id="KW-1003">Cell membrane</keyword>
<proteinExistence type="inferred from homology"/>
<keyword evidence="5 8" id="KW-0812">Transmembrane</keyword>
<gene>
    <name evidence="9" type="ORF">GCM10011316_00830</name>
</gene>
<evidence type="ECO:0000256" key="1">
    <source>
        <dbReference type="ARBA" id="ARBA00004651"/>
    </source>
</evidence>
<sequence>MTPITDPWFYVAALPAVFVVGLSKGGFGGTLAMLGVPAMALVVSPVQAAGIMLPILVVMDIIALIAYRGEADRRTLAILLPAAFGGIAVGWATAAYVDDAFVTLLIGILSLVFVADYLLKKNVASRPAPHSVPKGLIWGTVAGFTSFVSHTGGPPFQLYTLPLRLAPTLFAGTAVVFFATVNAVKLVPYFMLGQFDGTNLMTSLVLLPIAPLATLAGVRLVRIIDANLFYKLIYALMGIIGLKLCYDGLASFFS</sequence>
<feature type="transmembrane region" description="Helical" evidence="8">
    <location>
        <begin position="7"/>
        <end position="27"/>
    </location>
</feature>
<dbReference type="PANTHER" id="PTHR30269">
    <property type="entry name" value="TRANSMEMBRANE PROTEIN YFCA"/>
    <property type="match status" value="1"/>
</dbReference>
<dbReference type="EMBL" id="BMFA01000001">
    <property type="protein sequence ID" value="GGB32576.1"/>
    <property type="molecule type" value="Genomic_DNA"/>
</dbReference>
<evidence type="ECO:0000256" key="4">
    <source>
        <dbReference type="ARBA" id="ARBA00022475"/>
    </source>
</evidence>
<evidence type="ECO:0000256" key="7">
    <source>
        <dbReference type="ARBA" id="ARBA00023136"/>
    </source>
</evidence>
<comment type="subcellular location">
    <subcellularLocation>
        <location evidence="1 8">Cell membrane</location>
        <topology evidence="1 8">Multi-pass membrane protein</topology>
    </subcellularLocation>
</comment>
<feature type="transmembrane region" description="Helical" evidence="8">
    <location>
        <begin position="100"/>
        <end position="119"/>
    </location>
</feature>
<evidence type="ECO:0000313" key="9">
    <source>
        <dbReference type="EMBL" id="GGB32576.1"/>
    </source>
</evidence>
<accession>A0A916T776</accession>
<evidence type="ECO:0000256" key="5">
    <source>
        <dbReference type="ARBA" id="ARBA00022692"/>
    </source>
</evidence>
<dbReference type="PANTHER" id="PTHR30269:SF37">
    <property type="entry name" value="MEMBRANE TRANSPORTER PROTEIN"/>
    <property type="match status" value="1"/>
</dbReference>
<keyword evidence="7 8" id="KW-0472">Membrane</keyword>
<name>A0A916T776_9HYPH</name>
<dbReference type="InterPro" id="IPR052017">
    <property type="entry name" value="TSUP"/>
</dbReference>
<evidence type="ECO:0000256" key="8">
    <source>
        <dbReference type="RuleBase" id="RU363041"/>
    </source>
</evidence>
<dbReference type="AlphaFoldDB" id="A0A916T776"/>
<comment type="similarity">
    <text evidence="2 8">Belongs to the 4-toluene sulfonate uptake permease (TSUP) (TC 2.A.102) family.</text>
</comment>
<keyword evidence="10" id="KW-1185">Reference proteome</keyword>
<dbReference type="OrthoDB" id="7028171at2"/>
<keyword evidence="6 8" id="KW-1133">Transmembrane helix</keyword>
<evidence type="ECO:0000313" key="10">
    <source>
        <dbReference type="Proteomes" id="UP000605148"/>
    </source>
</evidence>